<sequence length="1369" mass="153001">MEATGVSLGKAALGGALGYATSKAAEEIALQLGVERDVNFIRDELQMMQSFLMTADEEQSQNKVLTTWVKQIGVLAYKVEDSLMDFGLHSEKKPFLGCIPRNPGERRRIAKEVKELRAEVEDVSNRNLRYRLIKDSSSYKSTVAEEQASIATAAMFAAVEHDSSSKVDLHQLITSNNVELRVIAMWGTSGDLGKTSAIQEVYDDPKVLKRFGFCAWIRLMHPFNPQEFLHSLVRQFYENSHDDSGKADQETSIGANVLVKMENMDQRDLVRVFNALLCSNSYLIVIDDLSTIVEWHSIKKYFPDNKKQSRIVVSTQQAEIASLCTEKPYQVSEFKQLSCDQTIYLFHKKNSVGQVNMGTVSVAMVDNNDEAKAATVEEKLKVKRASCSAEPISYSNKVTTSETNTTLPSDEIQEEDQEPNIAGEDKICNSPARKKYDRSRTLALALADEFLCGRETEKFFLIKLVGQPDNKCCTVISVWGMGGLGKTSLVRSIYRSQELGGWKRAWATALRPFKPEVLLRDLALQLQNTIQEDPVGATTGAQKKSISVMNLQELKEELARVLKMKRCLVVLDDILSTSEWELVKSCLYNAGRIIVTTRENGIAKHCSVEDKNRYHLGGLKEDAALDLLKKKEGAVVGLCDWAAGLDATSGASVHAVFKDNSEKTDLVPAMMEQARLILQKCDGLPLAISTIGGFLATKPKNAIEWKKMSDGINTELEINSELRTIKTILMRSYDGLPYHLKSAFLYLSIFQEDQRIRWGRLVRRWTAEGYSRDMHGMIAIELCRRYFDELLDRSMILPGEGTDRYSQKINSCQLHDMIREICISKAREENLVLTLEEGCCLSDTQGAIRHLVIGSNWKRDKDVLESKLDLSHVRSLTVFGEWRSFFISDNMRFVRVLDLEDTLGLRDHHLDQIGQLRHLKYLSLRGCCRILCLPNSFQNLRHLETLDVRGTHISELPTTITNLRKLQHLRADCDWDREHGVVLPKGIGKLKALHSLGFFDVSGRNENATIKEFGELTQLRKLKVGGLSCRNISELWSAIAGHNQLQSLSVKISNSGKDLLDGCLGEDLLPPSSLESLALHGKLVNVTKWIHTLQNLSKLVLRFSRLEQDDAIQVIGVLPNIVVLRLQSDSFRGTQLHFQRSSLPSLMVLDLCCSENLQSVLFEEDTMPKLELLHIGVCRKLKDISGLPALKSLKEIQLPNAGTWYNSKIFEVQREAVERQRSSAPPLLSRAGDPLLGSPTPELPRSPHASPAASLSLFPSSFTMVNHDEDKAQFFPPPALRSACATRFPGAASAGIQVRSSSSAASIHLASASPSPPSQGPPPPVVGDGAAWRTPREEEREDVAVRRSWTLPSPNFPHHHHHHNADAVR</sequence>
<dbReference type="InterPro" id="IPR027417">
    <property type="entry name" value="P-loop_NTPase"/>
</dbReference>
<dbReference type="SUPFAM" id="SSF52058">
    <property type="entry name" value="L domain-like"/>
    <property type="match status" value="1"/>
</dbReference>
<keyword evidence="6" id="KW-0175">Coiled coil</keyword>
<feature type="region of interest" description="Disordered" evidence="7">
    <location>
        <begin position="398"/>
        <end position="426"/>
    </location>
</feature>
<keyword evidence="2" id="KW-0433">Leucine-rich repeat</keyword>
<dbReference type="InterPro" id="IPR058922">
    <property type="entry name" value="WHD_DRP"/>
</dbReference>
<feature type="domain" description="NB-ARC" evidence="8">
    <location>
        <begin position="171"/>
        <end position="349"/>
    </location>
</feature>
<keyword evidence="5" id="KW-0611">Plant defense</keyword>
<dbReference type="FunFam" id="1.10.10.10:FF:000322">
    <property type="entry name" value="Probable disease resistance protein At1g63360"/>
    <property type="match status" value="1"/>
</dbReference>
<dbReference type="InterPro" id="IPR032675">
    <property type="entry name" value="LRR_dom_sf"/>
</dbReference>
<dbReference type="PANTHER" id="PTHR23155">
    <property type="entry name" value="DISEASE RESISTANCE PROTEIN RP"/>
    <property type="match status" value="1"/>
</dbReference>
<dbReference type="InterPro" id="IPR044974">
    <property type="entry name" value="Disease_R_plants"/>
</dbReference>
<dbReference type="InterPro" id="IPR055414">
    <property type="entry name" value="LRR_R13L4/SHOC2-like"/>
</dbReference>
<evidence type="ECO:0000256" key="4">
    <source>
        <dbReference type="ARBA" id="ARBA00022741"/>
    </source>
</evidence>
<gene>
    <name evidence="12" type="ORF">TRIUR3_04004</name>
</gene>
<reference evidence="12" key="1">
    <citation type="journal article" date="2013" name="Nature">
        <title>Draft genome of the wheat A-genome progenitor Triticum urartu.</title>
        <authorList>
            <person name="Ling H.Q."/>
            <person name="Zhao S."/>
            <person name="Liu D."/>
            <person name="Wang J."/>
            <person name="Sun H."/>
            <person name="Zhang C."/>
            <person name="Fan H."/>
            <person name="Li D."/>
            <person name="Dong L."/>
            <person name="Tao Y."/>
            <person name="Gao C."/>
            <person name="Wu H."/>
            <person name="Li Y."/>
            <person name="Cui Y."/>
            <person name="Guo X."/>
            <person name="Zheng S."/>
            <person name="Wang B."/>
            <person name="Yu K."/>
            <person name="Liang Q."/>
            <person name="Yang W."/>
            <person name="Lou X."/>
            <person name="Chen J."/>
            <person name="Feng M."/>
            <person name="Jian J."/>
            <person name="Zhang X."/>
            <person name="Luo G."/>
            <person name="Jiang Y."/>
            <person name="Liu J."/>
            <person name="Wang Z."/>
            <person name="Sha Y."/>
            <person name="Zhang B."/>
            <person name="Wu H."/>
            <person name="Tang D."/>
            <person name="Shen Q."/>
            <person name="Xue P."/>
            <person name="Zou S."/>
            <person name="Wang X."/>
            <person name="Liu X."/>
            <person name="Wang F."/>
            <person name="Yang Y."/>
            <person name="An X."/>
            <person name="Dong Z."/>
            <person name="Zhang K."/>
            <person name="Zhang X."/>
            <person name="Luo M.C."/>
            <person name="Dvorak J."/>
            <person name="Tong Y."/>
            <person name="Wang J."/>
            <person name="Yang H."/>
            <person name="Li Z."/>
            <person name="Wang D."/>
            <person name="Zhang A."/>
            <person name="Wang J."/>
        </authorList>
    </citation>
    <scope>NUCLEOTIDE SEQUENCE</scope>
</reference>
<dbReference type="SUPFAM" id="SSF52540">
    <property type="entry name" value="P-loop containing nucleoside triphosphate hydrolases"/>
    <property type="match status" value="2"/>
</dbReference>
<protein>
    <submittedName>
        <fullName evidence="12">Disease resistance protein RPM1</fullName>
    </submittedName>
</protein>
<feature type="compositionally biased region" description="Basic and acidic residues" evidence="7">
    <location>
        <begin position="1334"/>
        <end position="1345"/>
    </location>
</feature>
<feature type="compositionally biased region" description="Polar residues" evidence="7">
    <location>
        <begin position="398"/>
        <end position="408"/>
    </location>
</feature>
<dbReference type="eggNOG" id="KOG4658">
    <property type="taxonomic scope" value="Eukaryota"/>
</dbReference>
<dbReference type="Pfam" id="PF18052">
    <property type="entry name" value="Rx_N"/>
    <property type="match status" value="1"/>
</dbReference>
<dbReference type="EMBL" id="KD203918">
    <property type="protein sequence ID" value="EMS52668.1"/>
    <property type="molecule type" value="Genomic_DNA"/>
</dbReference>
<evidence type="ECO:0000259" key="10">
    <source>
        <dbReference type="Pfam" id="PF23559"/>
    </source>
</evidence>
<dbReference type="InterPro" id="IPR042197">
    <property type="entry name" value="Apaf_helical"/>
</dbReference>
<dbReference type="PRINTS" id="PR00364">
    <property type="entry name" value="DISEASERSIST"/>
</dbReference>
<organism evidence="12">
    <name type="scientific">Triticum urartu</name>
    <name type="common">Red wild einkorn</name>
    <name type="synonym">Crithodium urartu</name>
    <dbReference type="NCBI Taxonomy" id="4572"/>
    <lineage>
        <taxon>Eukaryota</taxon>
        <taxon>Viridiplantae</taxon>
        <taxon>Streptophyta</taxon>
        <taxon>Embryophyta</taxon>
        <taxon>Tracheophyta</taxon>
        <taxon>Spermatophyta</taxon>
        <taxon>Magnoliopsida</taxon>
        <taxon>Liliopsida</taxon>
        <taxon>Poales</taxon>
        <taxon>Poaceae</taxon>
        <taxon>BOP clade</taxon>
        <taxon>Pooideae</taxon>
        <taxon>Triticodae</taxon>
        <taxon>Triticeae</taxon>
        <taxon>Triticinae</taxon>
        <taxon>Triticum</taxon>
    </lineage>
</organism>
<evidence type="ECO:0000259" key="11">
    <source>
        <dbReference type="Pfam" id="PF23598"/>
    </source>
</evidence>
<dbReference type="Gene3D" id="1.10.8.430">
    <property type="entry name" value="Helical domain of apoptotic protease-activating factors"/>
    <property type="match status" value="1"/>
</dbReference>
<comment type="similarity">
    <text evidence="1">Belongs to the disease resistance NB-LRR family.</text>
</comment>
<dbReference type="OMA" id="VRINEWI"/>
<keyword evidence="4" id="KW-0547">Nucleotide-binding</keyword>
<dbReference type="Pfam" id="PF23598">
    <property type="entry name" value="LRR_14"/>
    <property type="match status" value="1"/>
</dbReference>
<evidence type="ECO:0000256" key="6">
    <source>
        <dbReference type="ARBA" id="ARBA00023054"/>
    </source>
</evidence>
<feature type="region of interest" description="Disordered" evidence="7">
    <location>
        <begin position="1307"/>
        <end position="1345"/>
    </location>
</feature>
<dbReference type="Gene3D" id="3.40.50.300">
    <property type="entry name" value="P-loop containing nucleotide triphosphate hydrolases"/>
    <property type="match status" value="2"/>
</dbReference>
<proteinExistence type="inferred from homology"/>
<evidence type="ECO:0000256" key="1">
    <source>
        <dbReference type="ARBA" id="ARBA00008894"/>
    </source>
</evidence>
<dbReference type="Gene3D" id="3.80.10.10">
    <property type="entry name" value="Ribonuclease Inhibitor"/>
    <property type="match status" value="1"/>
</dbReference>
<evidence type="ECO:0000256" key="5">
    <source>
        <dbReference type="ARBA" id="ARBA00022821"/>
    </source>
</evidence>
<feature type="domain" description="NB-ARC" evidence="8">
    <location>
        <begin position="469"/>
        <end position="631"/>
    </location>
</feature>
<dbReference type="InterPro" id="IPR036388">
    <property type="entry name" value="WH-like_DNA-bd_sf"/>
</dbReference>
<dbReference type="InterPro" id="IPR002182">
    <property type="entry name" value="NB-ARC"/>
</dbReference>
<dbReference type="PANTHER" id="PTHR23155:SF1114">
    <property type="entry name" value="OS02G0475500 PROTEIN"/>
    <property type="match status" value="1"/>
</dbReference>
<evidence type="ECO:0000313" key="12">
    <source>
        <dbReference type="EMBL" id="EMS52668.1"/>
    </source>
</evidence>
<accession>M7YPY2</accession>
<feature type="domain" description="Disease resistance protein winged helix" evidence="10">
    <location>
        <begin position="749"/>
        <end position="821"/>
    </location>
</feature>
<keyword evidence="3" id="KW-0677">Repeat</keyword>
<dbReference type="Gene3D" id="1.20.5.4130">
    <property type="match status" value="1"/>
</dbReference>
<dbReference type="GO" id="GO:0009626">
    <property type="term" value="P:plant-type hypersensitive response"/>
    <property type="evidence" value="ECO:0007669"/>
    <property type="project" value="UniProtKB-ARBA"/>
</dbReference>
<feature type="domain" description="Disease resistance N-terminal" evidence="9">
    <location>
        <begin position="14"/>
        <end position="94"/>
    </location>
</feature>
<dbReference type="GO" id="GO:0043531">
    <property type="term" value="F:ADP binding"/>
    <property type="evidence" value="ECO:0007669"/>
    <property type="project" value="InterPro"/>
</dbReference>
<evidence type="ECO:0000259" key="8">
    <source>
        <dbReference type="Pfam" id="PF00931"/>
    </source>
</evidence>
<dbReference type="GO" id="GO:0042742">
    <property type="term" value="P:defense response to bacterium"/>
    <property type="evidence" value="ECO:0007669"/>
    <property type="project" value="UniProtKB-ARBA"/>
</dbReference>
<feature type="compositionally biased region" description="Pro residues" evidence="7">
    <location>
        <begin position="1314"/>
        <end position="1325"/>
    </location>
</feature>
<dbReference type="InterPro" id="IPR038005">
    <property type="entry name" value="RX-like_CC"/>
</dbReference>
<feature type="region of interest" description="Disordered" evidence="7">
    <location>
        <begin position="1350"/>
        <end position="1369"/>
    </location>
</feature>
<evidence type="ECO:0000259" key="9">
    <source>
        <dbReference type="Pfam" id="PF18052"/>
    </source>
</evidence>
<feature type="domain" description="Disease resistance R13L4/SHOC-2-like LRR" evidence="11">
    <location>
        <begin position="872"/>
        <end position="1198"/>
    </location>
</feature>
<evidence type="ECO:0000256" key="2">
    <source>
        <dbReference type="ARBA" id="ARBA00022614"/>
    </source>
</evidence>
<evidence type="ECO:0000256" key="3">
    <source>
        <dbReference type="ARBA" id="ARBA00022737"/>
    </source>
</evidence>
<dbReference type="STRING" id="4572.M7YPY2"/>
<dbReference type="Pfam" id="PF23559">
    <property type="entry name" value="WHD_DRP"/>
    <property type="match status" value="1"/>
</dbReference>
<name>M7YPY2_TRIUA</name>
<dbReference type="CDD" id="cd14798">
    <property type="entry name" value="RX-CC_like"/>
    <property type="match status" value="1"/>
</dbReference>
<dbReference type="InterPro" id="IPR041118">
    <property type="entry name" value="Rx_N"/>
</dbReference>
<dbReference type="GO" id="GO:0002758">
    <property type="term" value="P:innate immune response-activating signaling pathway"/>
    <property type="evidence" value="ECO:0007669"/>
    <property type="project" value="UniProtKB-ARBA"/>
</dbReference>
<evidence type="ECO:0000256" key="7">
    <source>
        <dbReference type="SAM" id="MobiDB-lite"/>
    </source>
</evidence>
<dbReference type="Pfam" id="PF00931">
    <property type="entry name" value="NB-ARC"/>
    <property type="match status" value="2"/>
</dbReference>
<feature type="region of interest" description="Disordered" evidence="7">
    <location>
        <begin position="1221"/>
        <end position="1252"/>
    </location>
</feature>
<dbReference type="Gene3D" id="1.10.10.10">
    <property type="entry name" value="Winged helix-like DNA-binding domain superfamily/Winged helix DNA-binding domain"/>
    <property type="match status" value="1"/>
</dbReference>